<dbReference type="AlphaFoldDB" id="A0AAW1SIQ3"/>
<name>A0AAW1SIQ3_9CHLO</name>
<proteinExistence type="predicted"/>
<feature type="region of interest" description="Disordered" evidence="1">
    <location>
        <begin position="33"/>
        <end position="76"/>
    </location>
</feature>
<organism evidence="2 3">
    <name type="scientific">Apatococcus fuscideae</name>
    <dbReference type="NCBI Taxonomy" id="2026836"/>
    <lineage>
        <taxon>Eukaryota</taxon>
        <taxon>Viridiplantae</taxon>
        <taxon>Chlorophyta</taxon>
        <taxon>core chlorophytes</taxon>
        <taxon>Trebouxiophyceae</taxon>
        <taxon>Chlorellales</taxon>
        <taxon>Chlorellaceae</taxon>
        <taxon>Apatococcus</taxon>
    </lineage>
</organism>
<keyword evidence="3" id="KW-1185">Reference proteome</keyword>
<gene>
    <name evidence="2" type="ORF">WJX84_009463</name>
</gene>
<evidence type="ECO:0000313" key="2">
    <source>
        <dbReference type="EMBL" id="KAK9846175.1"/>
    </source>
</evidence>
<protein>
    <submittedName>
        <fullName evidence="2">Uncharacterized protein</fullName>
    </submittedName>
</protein>
<reference evidence="2 3" key="1">
    <citation type="journal article" date="2024" name="Nat. Commun.">
        <title>Phylogenomics reveals the evolutionary origins of lichenization in chlorophyte algae.</title>
        <authorList>
            <person name="Puginier C."/>
            <person name="Libourel C."/>
            <person name="Otte J."/>
            <person name="Skaloud P."/>
            <person name="Haon M."/>
            <person name="Grisel S."/>
            <person name="Petersen M."/>
            <person name="Berrin J.G."/>
            <person name="Delaux P.M."/>
            <person name="Dal Grande F."/>
            <person name="Keller J."/>
        </authorList>
    </citation>
    <scope>NUCLEOTIDE SEQUENCE [LARGE SCALE GENOMIC DNA]</scope>
    <source>
        <strain evidence="2 3">SAG 2523</strain>
    </source>
</reference>
<evidence type="ECO:0000256" key="1">
    <source>
        <dbReference type="SAM" id="MobiDB-lite"/>
    </source>
</evidence>
<sequence length="76" mass="8208">MMPMQTLPAPIPDADVLMEIIVRLELPLLDGNTAQSAGQQGIFKPDPGPGFKPDPDGSSQPSNEWIVGQKRPRLDS</sequence>
<dbReference type="Proteomes" id="UP001485043">
    <property type="component" value="Unassembled WGS sequence"/>
</dbReference>
<evidence type="ECO:0000313" key="3">
    <source>
        <dbReference type="Proteomes" id="UP001485043"/>
    </source>
</evidence>
<dbReference type="EMBL" id="JALJOV010001551">
    <property type="protein sequence ID" value="KAK9846175.1"/>
    <property type="molecule type" value="Genomic_DNA"/>
</dbReference>
<comment type="caution">
    <text evidence="2">The sequence shown here is derived from an EMBL/GenBank/DDBJ whole genome shotgun (WGS) entry which is preliminary data.</text>
</comment>
<accession>A0AAW1SIQ3</accession>